<protein>
    <recommendedName>
        <fullName evidence="5">Short chain dehydrogenase</fullName>
    </recommendedName>
</protein>
<dbReference type="GO" id="GO:0019748">
    <property type="term" value="P:secondary metabolic process"/>
    <property type="evidence" value="ECO:0007669"/>
    <property type="project" value="TreeGrafter"/>
</dbReference>
<dbReference type="InterPro" id="IPR036291">
    <property type="entry name" value="NAD(P)-bd_dom_sf"/>
</dbReference>
<dbReference type="AlphaFoldDB" id="A0A9P9IYB7"/>
<dbReference type="OrthoDB" id="1933717at2759"/>
<dbReference type="PRINTS" id="PR00081">
    <property type="entry name" value="GDHRDH"/>
</dbReference>
<proteinExistence type="inferred from homology"/>
<dbReference type="GO" id="GO:0016491">
    <property type="term" value="F:oxidoreductase activity"/>
    <property type="evidence" value="ECO:0007669"/>
    <property type="project" value="TreeGrafter"/>
</dbReference>
<dbReference type="GO" id="GO:0005737">
    <property type="term" value="C:cytoplasm"/>
    <property type="evidence" value="ECO:0007669"/>
    <property type="project" value="TreeGrafter"/>
</dbReference>
<accession>A0A9P9IYB7</accession>
<dbReference type="PRINTS" id="PR00080">
    <property type="entry name" value="SDRFAMILY"/>
</dbReference>
<keyword evidence="4" id="KW-1185">Reference proteome</keyword>
<evidence type="ECO:0000313" key="4">
    <source>
        <dbReference type="Proteomes" id="UP000700596"/>
    </source>
</evidence>
<reference evidence="3" key="1">
    <citation type="journal article" date="2021" name="Nat. Commun.">
        <title>Genetic determinants of endophytism in the Arabidopsis root mycobiome.</title>
        <authorList>
            <person name="Mesny F."/>
            <person name="Miyauchi S."/>
            <person name="Thiergart T."/>
            <person name="Pickel B."/>
            <person name="Atanasova L."/>
            <person name="Karlsson M."/>
            <person name="Huettel B."/>
            <person name="Barry K.W."/>
            <person name="Haridas S."/>
            <person name="Chen C."/>
            <person name="Bauer D."/>
            <person name="Andreopoulos W."/>
            <person name="Pangilinan J."/>
            <person name="LaButti K."/>
            <person name="Riley R."/>
            <person name="Lipzen A."/>
            <person name="Clum A."/>
            <person name="Drula E."/>
            <person name="Henrissat B."/>
            <person name="Kohler A."/>
            <person name="Grigoriev I.V."/>
            <person name="Martin F.M."/>
            <person name="Hacquard S."/>
        </authorList>
    </citation>
    <scope>NUCLEOTIDE SEQUENCE</scope>
    <source>
        <strain evidence="3">MPI-CAGE-CH-0243</strain>
    </source>
</reference>
<dbReference type="PANTHER" id="PTHR43544">
    <property type="entry name" value="SHORT-CHAIN DEHYDROGENASE/REDUCTASE"/>
    <property type="match status" value="1"/>
</dbReference>
<name>A0A9P9IYB7_9PLEO</name>
<comment type="similarity">
    <text evidence="1 2">Belongs to the short-chain dehydrogenases/reductases (SDR) family.</text>
</comment>
<evidence type="ECO:0000256" key="2">
    <source>
        <dbReference type="RuleBase" id="RU000363"/>
    </source>
</evidence>
<sequence>MATPSRVLVLITGANTGIGLELTRQLLASKTPLYHILLSARNPTRGSQAVETLTAAPTPGTVEYIQLDVTDDKSIEAAAAIVTSKYGKLDILVNNAGVATFPKDLSVREQMQRSFDINATGPLIVSQAFLPLLKHSTLTSPKPRIVNVSSIAGSITQCVTRSAPMYTIRGAPYRAGKAAMNMVGAVVAKDADEVGVQVLSYCPGFTVSGLSEKNKAEFGAKGVEERVRDAEVEVEGSLKFLHSAGTYPW</sequence>
<dbReference type="EMBL" id="JAGMWT010000002">
    <property type="protein sequence ID" value="KAH7134959.1"/>
    <property type="molecule type" value="Genomic_DNA"/>
</dbReference>
<evidence type="ECO:0008006" key="5">
    <source>
        <dbReference type="Google" id="ProtNLM"/>
    </source>
</evidence>
<evidence type="ECO:0000313" key="3">
    <source>
        <dbReference type="EMBL" id="KAH7134959.1"/>
    </source>
</evidence>
<dbReference type="Gene3D" id="3.40.50.720">
    <property type="entry name" value="NAD(P)-binding Rossmann-like Domain"/>
    <property type="match status" value="1"/>
</dbReference>
<organism evidence="3 4">
    <name type="scientific">Dendryphion nanum</name>
    <dbReference type="NCBI Taxonomy" id="256645"/>
    <lineage>
        <taxon>Eukaryota</taxon>
        <taxon>Fungi</taxon>
        <taxon>Dikarya</taxon>
        <taxon>Ascomycota</taxon>
        <taxon>Pezizomycotina</taxon>
        <taxon>Dothideomycetes</taxon>
        <taxon>Pleosporomycetidae</taxon>
        <taxon>Pleosporales</taxon>
        <taxon>Torulaceae</taxon>
        <taxon>Dendryphion</taxon>
    </lineage>
</organism>
<comment type="caution">
    <text evidence="3">The sequence shown here is derived from an EMBL/GenBank/DDBJ whole genome shotgun (WGS) entry which is preliminary data.</text>
</comment>
<dbReference type="SUPFAM" id="SSF51735">
    <property type="entry name" value="NAD(P)-binding Rossmann-fold domains"/>
    <property type="match status" value="1"/>
</dbReference>
<dbReference type="InterPro" id="IPR002347">
    <property type="entry name" value="SDR_fam"/>
</dbReference>
<gene>
    <name evidence="3" type="ORF">B0J11DRAFT_517248</name>
</gene>
<dbReference type="Pfam" id="PF00106">
    <property type="entry name" value="adh_short"/>
    <property type="match status" value="1"/>
</dbReference>
<dbReference type="InterPro" id="IPR051468">
    <property type="entry name" value="Fungal_SecMetab_SDRs"/>
</dbReference>
<evidence type="ECO:0000256" key="1">
    <source>
        <dbReference type="ARBA" id="ARBA00006484"/>
    </source>
</evidence>
<dbReference type="PANTHER" id="PTHR43544:SF32">
    <property type="entry name" value="CHAIN DEHYDROGENASE, PUTATIVE (AFU_ORTHOLOGUE AFUA_5G01530)-RELATED"/>
    <property type="match status" value="1"/>
</dbReference>
<dbReference type="Proteomes" id="UP000700596">
    <property type="component" value="Unassembled WGS sequence"/>
</dbReference>